<reference evidence="2" key="1">
    <citation type="submission" date="2022-09" db="EMBL/GenBank/DDBJ databases">
        <title>Rhodovastum sp. nov. RN2-1 isolated from soil in Seongnam, South Korea.</title>
        <authorList>
            <person name="Le N.T."/>
        </authorList>
    </citation>
    <scope>NUCLEOTIDE SEQUENCE</scope>
    <source>
        <strain evidence="2">RN2-1</strain>
    </source>
</reference>
<proteinExistence type="predicted"/>
<keyword evidence="2" id="KW-0328">Glycosyltransferase</keyword>
<dbReference type="Gene3D" id="3.40.50.2000">
    <property type="entry name" value="Glycogen Phosphorylase B"/>
    <property type="match status" value="1"/>
</dbReference>
<dbReference type="EMBL" id="JAPDNT010000002">
    <property type="protein sequence ID" value="MCW3473932.1"/>
    <property type="molecule type" value="Genomic_DNA"/>
</dbReference>
<dbReference type="InterPro" id="IPR001173">
    <property type="entry name" value="Glyco_trans_2-like"/>
</dbReference>
<dbReference type="Proteomes" id="UP001165679">
    <property type="component" value="Unassembled WGS sequence"/>
</dbReference>
<dbReference type="GO" id="GO:0016757">
    <property type="term" value="F:glycosyltransferase activity"/>
    <property type="evidence" value="ECO:0007669"/>
    <property type="project" value="UniProtKB-KW"/>
</dbReference>
<dbReference type="Gene3D" id="3.90.550.10">
    <property type="entry name" value="Spore Coat Polysaccharide Biosynthesis Protein SpsA, Chain A"/>
    <property type="match status" value="2"/>
</dbReference>
<dbReference type="InterPro" id="IPR050834">
    <property type="entry name" value="Glycosyltransf_2"/>
</dbReference>
<feature type="domain" description="Glycosyltransferase 2-like" evidence="1">
    <location>
        <begin position="2"/>
        <end position="168"/>
    </location>
</feature>
<dbReference type="CDD" id="cd03801">
    <property type="entry name" value="GT4_PimA-like"/>
    <property type="match status" value="1"/>
</dbReference>
<dbReference type="RefSeq" id="WP_264712551.1">
    <property type="nucleotide sequence ID" value="NZ_JAPDNT010000002.1"/>
</dbReference>
<dbReference type="Pfam" id="PF00535">
    <property type="entry name" value="Glycos_transf_2"/>
    <property type="match status" value="1"/>
</dbReference>
<reference evidence="2" key="2">
    <citation type="submission" date="2022-10" db="EMBL/GenBank/DDBJ databases">
        <authorList>
            <person name="Trinh H.N."/>
        </authorList>
    </citation>
    <scope>NUCLEOTIDE SEQUENCE</scope>
    <source>
        <strain evidence="2">RN2-1</strain>
    </source>
</reference>
<evidence type="ECO:0000313" key="3">
    <source>
        <dbReference type="Proteomes" id="UP001165679"/>
    </source>
</evidence>
<keyword evidence="2" id="KW-0808">Transferase</keyword>
<accession>A0AA41YKL8</accession>
<dbReference type="InterPro" id="IPR029044">
    <property type="entry name" value="Nucleotide-diphossugar_trans"/>
</dbReference>
<dbReference type="Pfam" id="PF13692">
    <property type="entry name" value="Glyco_trans_1_4"/>
    <property type="match status" value="1"/>
</dbReference>
<dbReference type="PANTHER" id="PTHR43685:SF2">
    <property type="entry name" value="GLYCOSYLTRANSFERASE 2-LIKE DOMAIN-CONTAINING PROTEIN"/>
    <property type="match status" value="1"/>
</dbReference>
<dbReference type="SUPFAM" id="SSF53448">
    <property type="entry name" value="Nucleotide-diphospho-sugar transferases"/>
    <property type="match status" value="2"/>
</dbReference>
<keyword evidence="3" id="KW-1185">Reference proteome</keyword>
<dbReference type="EC" id="2.4.-.-" evidence="2"/>
<dbReference type="SUPFAM" id="SSF53756">
    <property type="entry name" value="UDP-Glycosyltransferase/glycogen phosphorylase"/>
    <property type="match status" value="1"/>
</dbReference>
<dbReference type="CDD" id="cd00761">
    <property type="entry name" value="Glyco_tranf_GTA_type"/>
    <property type="match status" value="1"/>
</dbReference>
<gene>
    <name evidence="2" type="ORF">OL599_05015</name>
</gene>
<organism evidence="2 3">
    <name type="scientific">Limobrevibacterium gyesilva</name>
    <dbReference type="NCBI Taxonomy" id="2991712"/>
    <lineage>
        <taxon>Bacteria</taxon>
        <taxon>Pseudomonadati</taxon>
        <taxon>Pseudomonadota</taxon>
        <taxon>Alphaproteobacteria</taxon>
        <taxon>Acetobacterales</taxon>
        <taxon>Acetobacteraceae</taxon>
        <taxon>Limobrevibacterium</taxon>
    </lineage>
</organism>
<dbReference type="PANTHER" id="PTHR43685">
    <property type="entry name" value="GLYCOSYLTRANSFERASE"/>
    <property type="match status" value="1"/>
</dbReference>
<protein>
    <submittedName>
        <fullName evidence="2">Glycosyltransferase</fullName>
        <ecNumber evidence="2">2.4.-.-</ecNumber>
    </submittedName>
</protein>
<name>A0AA41YKL8_9PROT</name>
<sequence>MTVGIPVYNGARTIGRALDSLLAQSFTDFELIISDNASTDGTGDICQAYAARDKRVRYVRQPTNLGAGLNFRFVLVEARTPYFMWAAADDLWAPSFIERQLAVLEADPGIVLSQSRVLFTVDGRPTNLSTGTFALPHDEEHNVAAYLTNPADNSRYYGLFRTAALQSVFPSRNFFALDWAVAAATLRFGRHHEIPDILMIRDTSDTVAYERGLQRDHRFWLWRIFPMLYMTIWLLAGRRVPVTSAVLYRLAKLNLYMHLRFGMYRWNRAAELYLSNNSARHSLRILLGPWVGWLCAPGLGRRLAAAKRRIRQGVIGAAYVPWRILPLTLAQRQAFKRVVLNAAFRLGYGRAPQQERVEVEEAAASGATLPSMPDLPVADWKMPRHAADQPACLSVVVAPTEGDGVLGMLALVDSIASAQGDLPIEVVVVDNGCTDISGVAFRFLPGFTYRRFDRPVPFGVAANAASRAASAEALVFVESTLRLDADFLRQCRASLAPRTLVGAQLRSWDGFLDAAGGIADAGGLRGYGAGRRTEEPAYLFARAVDYCPGAFAILRTTLSELGEFSAEYASFEISALDLATRLQSAGGQALYWPAAIVSDWSAAARRRKDARIPVDAHALSAEWERFAVCNAALLRRRAEAARAGQRPHDRSRRHRLLFVDADTPRPDQSAGALLALNLIRMLGELAFRVTFVPESNMAFAEGYTDSLRALGVDVVHFPYCASVNDILETRGDEFDVVVLCRAYIADRYIDRVRKLAPQARIIFNTIDLHFVREMREAELLNDARMIAEAEASRSSELASIAKADATIVVSTHEAAIVRAAVPSARVHVVPLLFEMPERLEAGGPDGRQDIMFVGTYQHPPNRDAAIYFAREIWPLVRERLPQARFLVVGSNLTPDVQALAGDGVEVLGFVEDLDAVLATCRVTVAPLRFGAGLKGKVASSLLAGVPVVASSIAVEGTPLRDGVDVVIADAPAAFADAVVRVYEDPVLWRQLAVAGFDFVRREYSIAANVPRLRGVLEDAGMSLQGRPAADRASIVA</sequence>
<comment type="caution">
    <text evidence="2">The sequence shown here is derived from an EMBL/GenBank/DDBJ whole genome shotgun (WGS) entry which is preliminary data.</text>
</comment>
<dbReference type="AlphaFoldDB" id="A0AA41YKL8"/>
<evidence type="ECO:0000313" key="2">
    <source>
        <dbReference type="EMBL" id="MCW3473932.1"/>
    </source>
</evidence>
<evidence type="ECO:0000259" key="1">
    <source>
        <dbReference type="Pfam" id="PF00535"/>
    </source>
</evidence>